<evidence type="ECO:0000313" key="4">
    <source>
        <dbReference type="EMBL" id="KAJ8475661.1"/>
    </source>
</evidence>
<dbReference type="PROSITE" id="PS50177">
    <property type="entry name" value="NTF2_DOMAIN"/>
    <property type="match status" value="1"/>
</dbReference>
<organism evidence="4 5">
    <name type="scientific">Ensete ventricosum</name>
    <name type="common">Abyssinian banana</name>
    <name type="synonym">Musa ensete</name>
    <dbReference type="NCBI Taxonomy" id="4639"/>
    <lineage>
        <taxon>Eukaryota</taxon>
        <taxon>Viridiplantae</taxon>
        <taxon>Streptophyta</taxon>
        <taxon>Embryophyta</taxon>
        <taxon>Tracheophyta</taxon>
        <taxon>Spermatophyta</taxon>
        <taxon>Magnoliopsida</taxon>
        <taxon>Liliopsida</taxon>
        <taxon>Zingiberales</taxon>
        <taxon>Musaceae</taxon>
        <taxon>Ensete</taxon>
    </lineage>
</organism>
<dbReference type="SUPFAM" id="SSF54427">
    <property type="entry name" value="NTF2-like"/>
    <property type="match status" value="1"/>
</dbReference>
<proteinExistence type="predicted"/>
<reference evidence="4 5" key="1">
    <citation type="submission" date="2022-12" db="EMBL/GenBank/DDBJ databases">
        <title>Chromosome-scale assembly of the Ensete ventricosum genome.</title>
        <authorList>
            <person name="Dussert Y."/>
            <person name="Stocks J."/>
            <person name="Wendawek A."/>
            <person name="Woldeyes F."/>
            <person name="Nichols R.A."/>
            <person name="Borrell J.S."/>
        </authorList>
    </citation>
    <scope>NUCLEOTIDE SEQUENCE [LARGE SCALE GENOMIC DNA]</scope>
    <source>
        <strain evidence="5">cv. Maze</strain>
        <tissue evidence="4">Seeds</tissue>
    </source>
</reference>
<evidence type="ECO:0000256" key="2">
    <source>
        <dbReference type="ARBA" id="ARBA00022490"/>
    </source>
</evidence>
<name>A0AAV8QBA4_ENSVE</name>
<dbReference type="CDD" id="cd00780">
    <property type="entry name" value="NTF2"/>
    <property type="match status" value="1"/>
</dbReference>
<protein>
    <recommendedName>
        <fullName evidence="3">NTF2 domain-containing protein</fullName>
    </recommendedName>
</protein>
<keyword evidence="5" id="KW-1185">Reference proteome</keyword>
<comment type="subcellular location">
    <subcellularLocation>
        <location evidence="1">Cytoplasm</location>
    </subcellularLocation>
</comment>
<evidence type="ECO:0000256" key="1">
    <source>
        <dbReference type="ARBA" id="ARBA00004496"/>
    </source>
</evidence>
<dbReference type="InterPro" id="IPR018222">
    <property type="entry name" value="Nuclear_transport_factor_2_euk"/>
</dbReference>
<dbReference type="Pfam" id="PF02136">
    <property type="entry name" value="NTF2"/>
    <property type="match status" value="1"/>
</dbReference>
<dbReference type="GO" id="GO:0006606">
    <property type="term" value="P:protein import into nucleus"/>
    <property type="evidence" value="ECO:0007669"/>
    <property type="project" value="UniProtKB-ARBA"/>
</dbReference>
<dbReference type="AlphaFoldDB" id="A0AAV8QBA4"/>
<comment type="caution">
    <text evidence="4">The sequence shown here is derived from an EMBL/GenBank/DDBJ whole genome shotgun (WGS) entry which is preliminary data.</text>
</comment>
<dbReference type="FunFam" id="3.10.450.50:FF:000005">
    <property type="entry name" value="Nuclear transport factor 2"/>
    <property type="match status" value="1"/>
</dbReference>
<dbReference type="InterPro" id="IPR032710">
    <property type="entry name" value="NTF2-like_dom_sf"/>
</dbReference>
<dbReference type="PANTHER" id="PTHR12612">
    <property type="entry name" value="NUCLEAR TRANSPORT FACTOR 2"/>
    <property type="match status" value="1"/>
</dbReference>
<dbReference type="Gene3D" id="3.10.450.50">
    <property type="match status" value="1"/>
</dbReference>
<evidence type="ECO:0000313" key="5">
    <source>
        <dbReference type="Proteomes" id="UP001222027"/>
    </source>
</evidence>
<dbReference type="GO" id="GO:0005737">
    <property type="term" value="C:cytoplasm"/>
    <property type="evidence" value="ECO:0007669"/>
    <property type="project" value="UniProtKB-SubCell"/>
</dbReference>
<keyword evidence="2" id="KW-0963">Cytoplasm</keyword>
<feature type="domain" description="NTF2" evidence="3">
    <location>
        <begin position="6"/>
        <end position="112"/>
    </location>
</feature>
<dbReference type="EMBL" id="JAQQAF010000006">
    <property type="protein sequence ID" value="KAJ8475661.1"/>
    <property type="molecule type" value="Genomic_DNA"/>
</dbReference>
<accession>A0AAV8QBA4</accession>
<dbReference type="InterPro" id="IPR002075">
    <property type="entry name" value="NTF2_dom"/>
</dbReference>
<dbReference type="Proteomes" id="UP001222027">
    <property type="component" value="Unassembled WGS sequence"/>
</dbReference>
<evidence type="ECO:0000259" key="3">
    <source>
        <dbReference type="PROSITE" id="PS50177"/>
    </source>
</evidence>
<dbReference type="GO" id="GO:0005635">
    <property type="term" value="C:nuclear envelope"/>
    <property type="evidence" value="ECO:0007669"/>
    <property type="project" value="UniProtKB-ARBA"/>
</dbReference>
<sequence length="182" mass="19783">MDPDAVAKAFVDHYYRTFDGNRAALGGLYQDASMLTFEGDKIQGAAAIVAKLTSLPFQQCVHAISTVDCQPSGPAGGVLVFVSGSLQLAGESHTLKFSQMFHLMPTPQGSFYARGGGWLKKNVSEAFLYSLQMGESAIFSEYLMAPLFDDLYAKIGHEFAVLGGTLIPMTSGNISRIRWWKD</sequence>
<dbReference type="InterPro" id="IPR045875">
    <property type="entry name" value="NTF2"/>
</dbReference>
<gene>
    <name evidence="4" type="ORF">OPV22_019388</name>
</gene>